<protein>
    <submittedName>
        <fullName evidence="5">Uncharacterized protein</fullName>
    </submittedName>
</protein>
<feature type="region of interest" description="Disordered" evidence="4">
    <location>
        <begin position="319"/>
        <end position="388"/>
    </location>
</feature>
<dbReference type="PROSITE" id="PS50297">
    <property type="entry name" value="ANK_REP_REGION"/>
    <property type="match status" value="2"/>
</dbReference>
<dbReference type="PANTHER" id="PTHR24198:SF165">
    <property type="entry name" value="ANKYRIN REPEAT-CONTAINING PROTEIN-RELATED"/>
    <property type="match status" value="1"/>
</dbReference>
<name>A0AAV2YWN5_9STRA</name>
<evidence type="ECO:0000256" key="1">
    <source>
        <dbReference type="ARBA" id="ARBA00022737"/>
    </source>
</evidence>
<keyword evidence="2 3" id="KW-0040">ANK repeat</keyword>
<dbReference type="Pfam" id="PF13637">
    <property type="entry name" value="Ank_4"/>
    <property type="match status" value="1"/>
</dbReference>
<dbReference type="AlphaFoldDB" id="A0AAV2YWN5"/>
<dbReference type="InterPro" id="IPR002110">
    <property type="entry name" value="Ankyrin_rpt"/>
</dbReference>
<evidence type="ECO:0000256" key="4">
    <source>
        <dbReference type="SAM" id="MobiDB-lite"/>
    </source>
</evidence>
<feature type="repeat" description="ANK" evidence="3">
    <location>
        <begin position="123"/>
        <end position="155"/>
    </location>
</feature>
<gene>
    <name evidence="5" type="ORF">N0F65_002494</name>
</gene>
<keyword evidence="1" id="KW-0677">Repeat</keyword>
<organism evidence="5 6">
    <name type="scientific">Lagenidium giganteum</name>
    <dbReference type="NCBI Taxonomy" id="4803"/>
    <lineage>
        <taxon>Eukaryota</taxon>
        <taxon>Sar</taxon>
        <taxon>Stramenopiles</taxon>
        <taxon>Oomycota</taxon>
        <taxon>Peronosporomycetes</taxon>
        <taxon>Pythiales</taxon>
        <taxon>Pythiaceae</taxon>
    </lineage>
</organism>
<sequence length="534" mass="57627">MDLVASDDAAAARAKAQAFAHRVFEFADYEKCCRFFREKRIDFDEPNELGWTVLMSACACGRYDLVGLVLDATNKVSSATSSNQTTVLHLAAMAPNPLVIEQLFDTDQRVAKLKPLLNAVNANGDTPLMMACVAKNVVAVKKLLALGADATHFNASGLTALMCASRLPPNADIEAQQYSREIIDMLLASGSGDSLDGETINGSSALHLAVLSNNAEAVERLLQDPSLNVAKQDKAGSTALDLGRQQDVTDSVMAALEAGWAKLEEESSKKARAFIEELDMLTPATTKAKSKKAVHRPIPFKPGINAVIEELVHHDDNGSVTDKPISTDEHVISSPRDVAGTKESAEDEGSWQSVTSKKATKQAVQPVKSTRNRLKQPKKSVISQQPAPTLSVVPSTAAAHQSTTHVSANLTSAATKDAPHVAWVTPVAPALDTSRTTAQPDAEAERFSYAKLTDLFHSAYPLAAEMEIGPECFVARVEEGVLDELSVSQLEILQEAHLQAYHAITEKKLELMRALEAQRVEATLQLKDEILRLH</sequence>
<proteinExistence type="predicted"/>
<dbReference type="EMBL" id="DAKRPA010000124">
    <property type="protein sequence ID" value="DAZ97824.1"/>
    <property type="molecule type" value="Genomic_DNA"/>
</dbReference>
<dbReference type="Proteomes" id="UP001146120">
    <property type="component" value="Unassembled WGS sequence"/>
</dbReference>
<evidence type="ECO:0000313" key="6">
    <source>
        <dbReference type="Proteomes" id="UP001146120"/>
    </source>
</evidence>
<keyword evidence="6" id="KW-1185">Reference proteome</keyword>
<dbReference type="InterPro" id="IPR036770">
    <property type="entry name" value="Ankyrin_rpt-contain_sf"/>
</dbReference>
<feature type="repeat" description="ANK" evidence="3">
    <location>
        <begin position="201"/>
        <end position="234"/>
    </location>
</feature>
<dbReference type="PROSITE" id="PS50088">
    <property type="entry name" value="ANK_REPEAT"/>
    <property type="match status" value="2"/>
</dbReference>
<dbReference type="PANTHER" id="PTHR24198">
    <property type="entry name" value="ANKYRIN REPEAT AND PROTEIN KINASE DOMAIN-CONTAINING PROTEIN"/>
    <property type="match status" value="1"/>
</dbReference>
<reference evidence="5" key="1">
    <citation type="submission" date="2022-11" db="EMBL/GenBank/DDBJ databases">
        <authorList>
            <person name="Morgan W.R."/>
            <person name="Tartar A."/>
        </authorList>
    </citation>
    <scope>NUCLEOTIDE SEQUENCE</scope>
    <source>
        <strain evidence="5">ARSEF 373</strain>
    </source>
</reference>
<evidence type="ECO:0000256" key="3">
    <source>
        <dbReference type="PROSITE-ProRule" id="PRU00023"/>
    </source>
</evidence>
<evidence type="ECO:0000313" key="5">
    <source>
        <dbReference type="EMBL" id="DAZ97824.1"/>
    </source>
</evidence>
<evidence type="ECO:0000256" key="2">
    <source>
        <dbReference type="ARBA" id="ARBA00023043"/>
    </source>
</evidence>
<dbReference type="SMART" id="SM00248">
    <property type="entry name" value="ANK"/>
    <property type="match status" value="5"/>
</dbReference>
<dbReference type="Pfam" id="PF12796">
    <property type="entry name" value="Ank_2"/>
    <property type="match status" value="1"/>
</dbReference>
<dbReference type="SUPFAM" id="SSF48403">
    <property type="entry name" value="Ankyrin repeat"/>
    <property type="match status" value="1"/>
</dbReference>
<dbReference type="Pfam" id="PF00023">
    <property type="entry name" value="Ank"/>
    <property type="match status" value="1"/>
</dbReference>
<dbReference type="Gene3D" id="1.25.40.20">
    <property type="entry name" value="Ankyrin repeat-containing domain"/>
    <property type="match status" value="1"/>
</dbReference>
<accession>A0AAV2YWN5</accession>
<comment type="caution">
    <text evidence="5">The sequence shown here is derived from an EMBL/GenBank/DDBJ whole genome shotgun (WGS) entry which is preliminary data.</text>
</comment>
<reference evidence="5" key="2">
    <citation type="journal article" date="2023" name="Microbiol Resour">
        <title>Decontamination and Annotation of the Draft Genome Sequence of the Oomycete Lagenidium giganteum ARSEF 373.</title>
        <authorList>
            <person name="Morgan W.R."/>
            <person name="Tartar A."/>
        </authorList>
    </citation>
    <scope>NUCLEOTIDE SEQUENCE</scope>
    <source>
        <strain evidence="5">ARSEF 373</strain>
    </source>
</reference>